<dbReference type="EMBL" id="KB445570">
    <property type="protein sequence ID" value="EMD96329.1"/>
    <property type="molecule type" value="Genomic_DNA"/>
</dbReference>
<gene>
    <name evidence="1" type="ORF">COCHEDRAFT_1089305</name>
</gene>
<sequence>IYYRGKEIAFYYKRCEKKNLRCFIDTTSNYYASYISIKAKYSLFISKEE</sequence>
<evidence type="ECO:0000313" key="1">
    <source>
        <dbReference type="EMBL" id="EMD96329.1"/>
    </source>
</evidence>
<organism evidence="1 2">
    <name type="scientific">Cochliobolus heterostrophus (strain C5 / ATCC 48332 / race O)</name>
    <name type="common">Southern corn leaf blight fungus</name>
    <name type="synonym">Bipolaris maydis</name>
    <dbReference type="NCBI Taxonomy" id="701091"/>
    <lineage>
        <taxon>Eukaryota</taxon>
        <taxon>Fungi</taxon>
        <taxon>Dikarya</taxon>
        <taxon>Ascomycota</taxon>
        <taxon>Pezizomycotina</taxon>
        <taxon>Dothideomycetes</taxon>
        <taxon>Pleosporomycetidae</taxon>
        <taxon>Pleosporales</taxon>
        <taxon>Pleosporineae</taxon>
        <taxon>Pleosporaceae</taxon>
        <taxon>Bipolaris</taxon>
    </lineage>
</organism>
<accession>M2UCP3</accession>
<proteinExistence type="predicted"/>
<dbReference type="Proteomes" id="UP000016936">
    <property type="component" value="Unassembled WGS sequence"/>
</dbReference>
<dbReference type="HOGENOM" id="CLU_200841_0_0_1"/>
<dbReference type="AlphaFoldDB" id="M2UCP3"/>
<name>M2UCP3_COCH5</name>
<protein>
    <submittedName>
        <fullName evidence="1">Uncharacterized protein</fullName>
    </submittedName>
</protein>
<evidence type="ECO:0000313" key="2">
    <source>
        <dbReference type="Proteomes" id="UP000016936"/>
    </source>
</evidence>
<keyword evidence="2" id="KW-1185">Reference proteome</keyword>
<reference evidence="2" key="2">
    <citation type="journal article" date="2013" name="PLoS Genet.">
        <title>Comparative genome structure, secondary metabolite, and effector coding capacity across Cochliobolus pathogens.</title>
        <authorList>
            <person name="Condon B.J."/>
            <person name="Leng Y."/>
            <person name="Wu D."/>
            <person name="Bushley K.E."/>
            <person name="Ohm R.A."/>
            <person name="Otillar R."/>
            <person name="Martin J."/>
            <person name="Schackwitz W."/>
            <person name="Grimwood J."/>
            <person name="MohdZainudin N."/>
            <person name="Xue C."/>
            <person name="Wang R."/>
            <person name="Manning V.A."/>
            <person name="Dhillon B."/>
            <person name="Tu Z.J."/>
            <person name="Steffenson B.J."/>
            <person name="Salamov A."/>
            <person name="Sun H."/>
            <person name="Lowry S."/>
            <person name="LaButti K."/>
            <person name="Han J."/>
            <person name="Copeland A."/>
            <person name="Lindquist E."/>
            <person name="Barry K."/>
            <person name="Schmutz J."/>
            <person name="Baker S.E."/>
            <person name="Ciuffetti L.M."/>
            <person name="Grigoriev I.V."/>
            <person name="Zhong S."/>
            <person name="Turgeon B.G."/>
        </authorList>
    </citation>
    <scope>NUCLEOTIDE SEQUENCE [LARGE SCALE GENOMIC DNA]</scope>
    <source>
        <strain evidence="2">C5 / ATCC 48332 / race O</strain>
    </source>
</reference>
<reference evidence="1 2" key="1">
    <citation type="journal article" date="2012" name="PLoS Pathog.">
        <title>Diverse lifestyles and strategies of plant pathogenesis encoded in the genomes of eighteen Dothideomycetes fungi.</title>
        <authorList>
            <person name="Ohm R.A."/>
            <person name="Feau N."/>
            <person name="Henrissat B."/>
            <person name="Schoch C.L."/>
            <person name="Horwitz B.A."/>
            <person name="Barry K.W."/>
            <person name="Condon B.J."/>
            <person name="Copeland A.C."/>
            <person name="Dhillon B."/>
            <person name="Glaser F."/>
            <person name="Hesse C.N."/>
            <person name="Kosti I."/>
            <person name="LaButti K."/>
            <person name="Lindquist E.A."/>
            <person name="Lucas S."/>
            <person name="Salamov A.A."/>
            <person name="Bradshaw R.E."/>
            <person name="Ciuffetti L."/>
            <person name="Hamelin R.C."/>
            <person name="Kema G.H.J."/>
            <person name="Lawrence C."/>
            <person name="Scott J.A."/>
            <person name="Spatafora J.W."/>
            <person name="Turgeon B.G."/>
            <person name="de Wit P.J.G.M."/>
            <person name="Zhong S."/>
            <person name="Goodwin S.B."/>
            <person name="Grigoriev I.V."/>
        </authorList>
    </citation>
    <scope>NUCLEOTIDE SEQUENCE [LARGE SCALE GENOMIC DNA]</scope>
    <source>
        <strain evidence="2">C5 / ATCC 48332 / race O</strain>
    </source>
</reference>
<feature type="non-terminal residue" evidence="1">
    <location>
        <position position="1"/>
    </location>
</feature>